<gene>
    <name evidence="1" type="ORF">AU378_06045</name>
</gene>
<reference evidence="2" key="1">
    <citation type="submission" date="2015-12" db="EMBL/GenBank/DDBJ databases">
        <title>Genome sequence of a biocontrol rhizobacterium Chryseobacterium kwangjuense strain KJ1R5 isolated from pepper (Capsicum annuum L.).</title>
        <authorList>
            <person name="Jeong J.-J."/>
            <person name="Park H."/>
            <person name="Mannaa M."/>
            <person name="Sang M.K."/>
            <person name="Choi I.-G."/>
            <person name="Kim K.D."/>
        </authorList>
    </citation>
    <scope>NUCLEOTIDE SEQUENCE [LARGE SCALE GENOMIC DNA]</scope>
    <source>
        <strain evidence="2">KJ1R5</strain>
    </source>
</reference>
<dbReference type="RefSeq" id="WP_062649019.1">
    <property type="nucleotide sequence ID" value="NZ_LPUR01000001.1"/>
</dbReference>
<sequence length="154" mass="18446">MNYISWDYRGISFFKEEIIDPSDEKISRYPSIKDFQQDEVYTLEIRNKLCDYLANCPAIVSTSYNRLNAYTLKPTFSLTYFTDGDFIFTNLLQEYIYQDNFALPQKWYELIKARDYLNEDFELDYEKISSGEINVFESFEKKIDEPSIIRKAFL</sequence>
<evidence type="ECO:0000313" key="2">
    <source>
        <dbReference type="Proteomes" id="UP000070513"/>
    </source>
</evidence>
<proteinExistence type="predicted"/>
<evidence type="ECO:0000313" key="1">
    <source>
        <dbReference type="EMBL" id="KXH85310.1"/>
    </source>
</evidence>
<protein>
    <submittedName>
        <fullName evidence="1">Uncharacterized protein</fullName>
    </submittedName>
</protein>
<comment type="caution">
    <text evidence="1">The sequence shown here is derived from an EMBL/GenBank/DDBJ whole genome shotgun (WGS) entry which is preliminary data.</text>
</comment>
<dbReference type="Proteomes" id="UP000070513">
    <property type="component" value="Unassembled WGS sequence"/>
</dbReference>
<accession>A0A135WK72</accession>
<organism evidence="1 2">
    <name type="scientific">Chryseobacterium kwangjuense</name>
    <dbReference type="NCBI Taxonomy" id="267125"/>
    <lineage>
        <taxon>Bacteria</taxon>
        <taxon>Pseudomonadati</taxon>
        <taxon>Bacteroidota</taxon>
        <taxon>Flavobacteriia</taxon>
        <taxon>Flavobacteriales</taxon>
        <taxon>Weeksellaceae</taxon>
        <taxon>Chryseobacterium group</taxon>
        <taxon>Chryseobacterium</taxon>
    </lineage>
</organism>
<dbReference type="AlphaFoldDB" id="A0A135WK72"/>
<name>A0A135WK72_9FLAO</name>
<dbReference type="EMBL" id="LPUR01000001">
    <property type="protein sequence ID" value="KXH85310.1"/>
    <property type="molecule type" value="Genomic_DNA"/>
</dbReference>
<reference evidence="1 2" key="2">
    <citation type="journal article" date="2016" name="Genome Announc.">
        <title>Draft Genome Sequence of a Biocontrol Rhizobacterium, Chryseobacterium kwangjuense Strain KJ1R5, Isolated from Pepper (Capsicum annuum).</title>
        <authorList>
            <person name="Jeong J.J."/>
            <person name="Park H."/>
            <person name="Park B.H."/>
            <person name="Mannaa M."/>
            <person name="Sang M.K."/>
            <person name="Choi I.G."/>
            <person name="Kim K.D."/>
        </authorList>
    </citation>
    <scope>NUCLEOTIDE SEQUENCE [LARGE SCALE GENOMIC DNA]</scope>
    <source>
        <strain evidence="1 2">KJ1R5</strain>
    </source>
</reference>
<dbReference type="OrthoDB" id="1260963at2"/>